<reference evidence="2" key="1">
    <citation type="submission" date="2021-03" db="EMBL/GenBank/DDBJ databases">
        <title>Leucobacter chromiisoli sp. nov., isolated from chromium-containing soil of chemical plant.</title>
        <authorList>
            <person name="Xu Z."/>
        </authorList>
    </citation>
    <scope>NUCLEOTIDE SEQUENCE</scope>
    <source>
        <strain evidence="2">K 70/01</strain>
    </source>
</reference>
<accession>A0A939TN79</accession>
<sequence length="270" mass="29450">MSFRGWRRDRQIGGVRPGDGRSLVDFRFRDLFGGRSLFFIGLASETSDHVYAVDVRHYAEKIARKEPGQQHGWLKDIVGERLTEQILGSGEDTGAQERSQGPPAALYCDGVQVARSNLPAAFPVPGGVIEVARSSYGLTRMHFVPRAQGGTAGGPDDASTAVMLHPHRRSPEGIRARIARRFPFVSRVIGALAVVILIVGLVTGLPQGLQMLTEIPLIADRFGVFTSPFQFPAWVNTSLLIAGIVAASERALTLKNHWLIDLDTTWSALN</sequence>
<evidence type="ECO:0000256" key="1">
    <source>
        <dbReference type="SAM" id="Phobius"/>
    </source>
</evidence>
<organism evidence="2 3">
    <name type="scientific">Leucobacter tardus</name>
    <dbReference type="NCBI Taxonomy" id="501483"/>
    <lineage>
        <taxon>Bacteria</taxon>
        <taxon>Bacillati</taxon>
        <taxon>Actinomycetota</taxon>
        <taxon>Actinomycetes</taxon>
        <taxon>Micrococcales</taxon>
        <taxon>Microbacteriaceae</taxon>
        <taxon>Leucobacter</taxon>
    </lineage>
</organism>
<evidence type="ECO:0000313" key="3">
    <source>
        <dbReference type="Proteomes" id="UP000668403"/>
    </source>
</evidence>
<evidence type="ECO:0000313" key="2">
    <source>
        <dbReference type="EMBL" id="MBO2989924.1"/>
    </source>
</evidence>
<dbReference type="Proteomes" id="UP000668403">
    <property type="component" value="Unassembled WGS sequence"/>
</dbReference>
<feature type="transmembrane region" description="Helical" evidence="1">
    <location>
        <begin position="184"/>
        <end position="209"/>
    </location>
</feature>
<keyword evidence="3" id="KW-1185">Reference proteome</keyword>
<dbReference type="AlphaFoldDB" id="A0A939TN79"/>
<proteinExistence type="predicted"/>
<protein>
    <submittedName>
        <fullName evidence="2">Uncharacterized protein</fullName>
    </submittedName>
</protein>
<dbReference type="EMBL" id="JAGFBF010000005">
    <property type="protein sequence ID" value="MBO2989924.1"/>
    <property type="molecule type" value="Genomic_DNA"/>
</dbReference>
<dbReference type="RefSeq" id="WP_208238526.1">
    <property type="nucleotide sequence ID" value="NZ_BAAAQU010000002.1"/>
</dbReference>
<keyword evidence="1" id="KW-1133">Transmembrane helix</keyword>
<comment type="caution">
    <text evidence="2">The sequence shown here is derived from an EMBL/GenBank/DDBJ whole genome shotgun (WGS) entry which is preliminary data.</text>
</comment>
<keyword evidence="1" id="KW-0812">Transmembrane</keyword>
<name>A0A939TN79_9MICO</name>
<gene>
    <name evidence="2" type="ORF">J4H85_07940</name>
</gene>
<keyword evidence="1" id="KW-0472">Membrane</keyword>
<feature type="transmembrane region" description="Helical" evidence="1">
    <location>
        <begin position="229"/>
        <end position="247"/>
    </location>
</feature>